<dbReference type="GO" id="GO:0016829">
    <property type="term" value="F:lyase activity"/>
    <property type="evidence" value="ECO:0007669"/>
    <property type="project" value="UniProtKB-KW"/>
</dbReference>
<dbReference type="GO" id="GO:0005576">
    <property type="term" value="C:extracellular region"/>
    <property type="evidence" value="ECO:0007669"/>
    <property type="project" value="UniProtKB-SubCell"/>
</dbReference>
<keyword evidence="7" id="KW-0456">Lyase</keyword>
<keyword evidence="4" id="KW-0479">Metal-binding</keyword>
<dbReference type="EMBL" id="BPLR01005975">
    <property type="protein sequence ID" value="GIY06568.1"/>
    <property type="molecule type" value="Genomic_DNA"/>
</dbReference>
<dbReference type="SMART" id="SM00148">
    <property type="entry name" value="PLCXc"/>
    <property type="match status" value="1"/>
</dbReference>
<dbReference type="InterPro" id="IPR042158">
    <property type="entry name" value="PLCXD1/2/3"/>
</dbReference>
<protein>
    <submittedName>
        <fullName evidence="9">PI-PLC X domain-containing protein 3</fullName>
    </submittedName>
</protein>
<evidence type="ECO:0000313" key="9">
    <source>
        <dbReference type="EMBL" id="GIY06568.1"/>
    </source>
</evidence>
<dbReference type="GO" id="GO:0008081">
    <property type="term" value="F:phosphoric diester hydrolase activity"/>
    <property type="evidence" value="ECO:0007669"/>
    <property type="project" value="InterPro"/>
</dbReference>
<evidence type="ECO:0000256" key="4">
    <source>
        <dbReference type="ARBA" id="ARBA00022723"/>
    </source>
</evidence>
<evidence type="ECO:0000256" key="5">
    <source>
        <dbReference type="ARBA" id="ARBA00022842"/>
    </source>
</evidence>
<dbReference type="AlphaFoldDB" id="A0AAV4QA72"/>
<dbReference type="InterPro" id="IPR000909">
    <property type="entry name" value="PLipase_C_PInositol-sp_X_dom"/>
</dbReference>
<dbReference type="SUPFAM" id="SSF51695">
    <property type="entry name" value="PLC-like phosphodiesterases"/>
    <property type="match status" value="1"/>
</dbReference>
<comment type="subcellular location">
    <subcellularLocation>
        <location evidence="2">Secreted</location>
    </subcellularLocation>
</comment>
<evidence type="ECO:0000256" key="2">
    <source>
        <dbReference type="ARBA" id="ARBA00004613"/>
    </source>
</evidence>
<comment type="catalytic activity">
    <reaction evidence="1">
        <text>an N-(acyl)-sphingosylphosphoethanolamine = an N-(acyl)-sphingosyl-1,3-cyclic phosphate + ethanolamine</text>
        <dbReference type="Rhea" id="RHEA:60648"/>
        <dbReference type="ChEBI" id="CHEBI:57603"/>
        <dbReference type="ChEBI" id="CHEBI:143891"/>
        <dbReference type="ChEBI" id="CHEBI:143892"/>
    </reaction>
</comment>
<keyword evidence="5" id="KW-0460">Magnesium</keyword>
<dbReference type="InterPro" id="IPR051057">
    <property type="entry name" value="PI-PLC_domain"/>
</dbReference>
<dbReference type="InterPro" id="IPR017946">
    <property type="entry name" value="PLC-like_Pdiesterase_TIM-brl"/>
</dbReference>
<evidence type="ECO:0000313" key="10">
    <source>
        <dbReference type="Proteomes" id="UP001054945"/>
    </source>
</evidence>
<dbReference type="GO" id="GO:0046872">
    <property type="term" value="F:metal ion binding"/>
    <property type="evidence" value="ECO:0007669"/>
    <property type="project" value="UniProtKB-KW"/>
</dbReference>
<proteinExistence type="predicted"/>
<keyword evidence="3" id="KW-0964">Secreted</keyword>
<evidence type="ECO:0000256" key="7">
    <source>
        <dbReference type="ARBA" id="ARBA00023239"/>
    </source>
</evidence>
<name>A0AAV4QA72_CAEEX</name>
<gene>
    <name evidence="9" type="primary">PLCXD3</name>
    <name evidence="9" type="ORF">CEXT_501501</name>
</gene>
<dbReference type="Gene3D" id="3.20.20.190">
    <property type="entry name" value="Phosphatidylinositol (PI) phosphodiesterase"/>
    <property type="match status" value="1"/>
</dbReference>
<sequence length="360" mass="41674">MATQHFSGIPKLTASIDFVVIMDSNDLVEVDLQFDKNKKCLDRWMENLPEEAHSLPLNCLAIPGSHDSLSSSLTPHSDIAPDEPDLYNSLFIRATSCLSKRIIYNWSCTQAYDCKQQLEAGIRYFDLRVAKRPDDGLLYIVHGLYGTETKNILETMHEFLDTHSKEVILLDFQHLYEMNHFDHHKLLHQLMEILGPMLCPYVADLTEFTLSWLWERGFQVIVFYRDPVAQYHPFLWPAESIPNPWPNTRSIKNLLAFLTGYERKRQAGKFFVSQSVLTPNLLYIMRNLLGNLRSVLVNESNKQLLKWLEDKHPGPHGLNIIICDFIDYNDCAIPQTIVNLNHKSPIMSNNQLQKSRYEVI</sequence>
<keyword evidence="10" id="KW-1185">Reference proteome</keyword>
<dbReference type="PROSITE" id="PS50007">
    <property type="entry name" value="PIPLC_X_DOMAIN"/>
    <property type="match status" value="1"/>
</dbReference>
<reference evidence="9 10" key="1">
    <citation type="submission" date="2021-06" db="EMBL/GenBank/DDBJ databases">
        <title>Caerostris extrusa draft genome.</title>
        <authorList>
            <person name="Kono N."/>
            <person name="Arakawa K."/>
        </authorList>
    </citation>
    <scope>NUCLEOTIDE SEQUENCE [LARGE SCALE GENOMIC DNA]</scope>
</reference>
<accession>A0AAV4QA72</accession>
<keyword evidence="6" id="KW-1015">Disulfide bond</keyword>
<evidence type="ECO:0000256" key="1">
    <source>
        <dbReference type="ARBA" id="ARBA00000110"/>
    </source>
</evidence>
<dbReference type="PANTHER" id="PTHR13593:SF113">
    <property type="entry name" value="SI:DKEY-266F7.9"/>
    <property type="match status" value="1"/>
</dbReference>
<comment type="caution">
    <text evidence="9">The sequence shown here is derived from an EMBL/GenBank/DDBJ whole genome shotgun (WGS) entry which is preliminary data.</text>
</comment>
<evidence type="ECO:0000256" key="3">
    <source>
        <dbReference type="ARBA" id="ARBA00022525"/>
    </source>
</evidence>
<dbReference type="GO" id="GO:0006629">
    <property type="term" value="P:lipid metabolic process"/>
    <property type="evidence" value="ECO:0007669"/>
    <property type="project" value="InterPro"/>
</dbReference>
<feature type="domain" description="Phosphatidylinositol-specific phospholipase C X" evidence="8">
    <location>
        <begin position="51"/>
        <end position="225"/>
    </location>
</feature>
<organism evidence="9 10">
    <name type="scientific">Caerostris extrusa</name>
    <name type="common">Bark spider</name>
    <name type="synonym">Caerostris bankana</name>
    <dbReference type="NCBI Taxonomy" id="172846"/>
    <lineage>
        <taxon>Eukaryota</taxon>
        <taxon>Metazoa</taxon>
        <taxon>Ecdysozoa</taxon>
        <taxon>Arthropoda</taxon>
        <taxon>Chelicerata</taxon>
        <taxon>Arachnida</taxon>
        <taxon>Araneae</taxon>
        <taxon>Araneomorphae</taxon>
        <taxon>Entelegynae</taxon>
        <taxon>Araneoidea</taxon>
        <taxon>Araneidae</taxon>
        <taxon>Caerostris</taxon>
    </lineage>
</organism>
<dbReference type="PANTHER" id="PTHR13593">
    <property type="match status" value="1"/>
</dbReference>
<evidence type="ECO:0000256" key="6">
    <source>
        <dbReference type="ARBA" id="ARBA00023157"/>
    </source>
</evidence>
<evidence type="ECO:0000259" key="8">
    <source>
        <dbReference type="SMART" id="SM00148"/>
    </source>
</evidence>
<dbReference type="CDD" id="cd08616">
    <property type="entry name" value="PI-PLCXD1c"/>
    <property type="match status" value="1"/>
</dbReference>
<dbReference type="Pfam" id="PF00388">
    <property type="entry name" value="PI-PLC-X"/>
    <property type="match status" value="1"/>
</dbReference>
<dbReference type="Proteomes" id="UP001054945">
    <property type="component" value="Unassembled WGS sequence"/>
</dbReference>